<accession>T1J708</accession>
<comment type="function">
    <text evidence="6">Microtubule inner protein (MIP) part of the dynein-decorated doublet microtubules (DMTs) in cilia axoneme, which is required for motile cilia beating.</text>
</comment>
<dbReference type="InterPro" id="IPR006602">
    <property type="entry name" value="DM10_dom"/>
</dbReference>
<feature type="domain" description="DM10" evidence="8">
    <location>
        <begin position="28"/>
        <end position="137"/>
    </location>
</feature>
<dbReference type="OMA" id="AIQINWE"/>
<dbReference type="AlphaFoldDB" id="T1J708"/>
<dbReference type="Gene3D" id="1.10.238.10">
    <property type="entry name" value="EF-hand"/>
    <property type="match status" value="1"/>
</dbReference>
<evidence type="ECO:0000256" key="5">
    <source>
        <dbReference type="ARBA" id="ARBA00023273"/>
    </source>
</evidence>
<evidence type="ECO:0000256" key="7">
    <source>
        <dbReference type="ARBA" id="ARBA00039880"/>
    </source>
</evidence>
<keyword evidence="5" id="KW-0966">Cell projection</keyword>
<evidence type="ECO:0000313" key="9">
    <source>
        <dbReference type="EnsemblMetazoa" id="SMAR009439-PA"/>
    </source>
</evidence>
<keyword evidence="4" id="KW-0206">Cytoskeleton</keyword>
<organism evidence="9 10">
    <name type="scientific">Strigamia maritima</name>
    <name type="common">European centipede</name>
    <name type="synonym">Geophilus maritimus</name>
    <dbReference type="NCBI Taxonomy" id="126957"/>
    <lineage>
        <taxon>Eukaryota</taxon>
        <taxon>Metazoa</taxon>
        <taxon>Ecdysozoa</taxon>
        <taxon>Arthropoda</taxon>
        <taxon>Myriapoda</taxon>
        <taxon>Chilopoda</taxon>
        <taxon>Pleurostigmophora</taxon>
        <taxon>Geophilomorpha</taxon>
        <taxon>Linotaeniidae</taxon>
        <taxon>Strigamia</taxon>
    </lineage>
</organism>
<reference evidence="10" key="1">
    <citation type="submission" date="2011-05" db="EMBL/GenBank/DDBJ databases">
        <authorList>
            <person name="Richards S.R."/>
            <person name="Qu J."/>
            <person name="Jiang H."/>
            <person name="Jhangiani S.N."/>
            <person name="Agravi P."/>
            <person name="Goodspeed R."/>
            <person name="Gross S."/>
            <person name="Mandapat C."/>
            <person name="Jackson L."/>
            <person name="Mathew T."/>
            <person name="Pu L."/>
            <person name="Thornton R."/>
            <person name="Saada N."/>
            <person name="Wilczek-Boney K.B."/>
            <person name="Lee S."/>
            <person name="Kovar C."/>
            <person name="Wu Y."/>
            <person name="Scherer S.E."/>
            <person name="Worley K.C."/>
            <person name="Muzny D.M."/>
            <person name="Gibbs R."/>
        </authorList>
    </citation>
    <scope>NUCLEOTIDE SEQUENCE</scope>
    <source>
        <strain evidence="10">Brora</strain>
    </source>
</reference>
<dbReference type="FunFam" id="2.30.29.170:FF:000002">
    <property type="entry name" value="EF-hand domain (C-terminal) containing 1"/>
    <property type="match status" value="1"/>
</dbReference>
<protein>
    <recommendedName>
        <fullName evidence="7">EF-hand domain-containing family member C2</fullName>
    </recommendedName>
</protein>
<keyword evidence="10" id="KW-1185">Reference proteome</keyword>
<evidence type="ECO:0000256" key="6">
    <source>
        <dbReference type="ARBA" id="ARBA00035003"/>
    </source>
</evidence>
<dbReference type="eggNOG" id="KOG0043">
    <property type="taxonomic scope" value="Eukaryota"/>
</dbReference>
<dbReference type="GO" id="GO:0005874">
    <property type="term" value="C:microtubule"/>
    <property type="evidence" value="ECO:0007669"/>
    <property type="project" value="TreeGrafter"/>
</dbReference>
<dbReference type="STRING" id="126957.T1J708"/>
<dbReference type="GO" id="GO:0005930">
    <property type="term" value="C:axoneme"/>
    <property type="evidence" value="ECO:0007669"/>
    <property type="project" value="UniProtKB-SubCell"/>
</dbReference>
<dbReference type="Pfam" id="PF06565">
    <property type="entry name" value="DM10_dom"/>
    <property type="match status" value="1"/>
</dbReference>
<evidence type="ECO:0000256" key="2">
    <source>
        <dbReference type="ARBA" id="ARBA00022490"/>
    </source>
</evidence>
<evidence type="ECO:0000259" key="8">
    <source>
        <dbReference type="PROSITE" id="PS51336"/>
    </source>
</evidence>
<dbReference type="PhylomeDB" id="T1J708"/>
<dbReference type="SMART" id="SM00676">
    <property type="entry name" value="DM10"/>
    <property type="match status" value="1"/>
</dbReference>
<dbReference type="Proteomes" id="UP000014500">
    <property type="component" value="Unassembled WGS sequence"/>
</dbReference>
<dbReference type="Gene3D" id="2.30.29.170">
    <property type="match status" value="1"/>
</dbReference>
<evidence type="ECO:0000256" key="1">
    <source>
        <dbReference type="ARBA" id="ARBA00004430"/>
    </source>
</evidence>
<dbReference type="GO" id="GO:0010975">
    <property type="term" value="P:regulation of neuron projection development"/>
    <property type="evidence" value="ECO:0007669"/>
    <property type="project" value="TreeGrafter"/>
</dbReference>
<name>T1J708_STRMM</name>
<dbReference type="PROSITE" id="PS51336">
    <property type="entry name" value="DM10"/>
    <property type="match status" value="1"/>
</dbReference>
<dbReference type="HOGENOM" id="CLU_776882_0_0_1"/>
<proteinExistence type="predicted"/>
<dbReference type="SUPFAM" id="SSF47473">
    <property type="entry name" value="EF-hand"/>
    <property type="match status" value="1"/>
</dbReference>
<evidence type="ECO:0000256" key="4">
    <source>
        <dbReference type="ARBA" id="ARBA00023212"/>
    </source>
</evidence>
<evidence type="ECO:0000256" key="3">
    <source>
        <dbReference type="ARBA" id="ARBA00022737"/>
    </source>
</evidence>
<dbReference type="InterPro" id="IPR011992">
    <property type="entry name" value="EF-hand-dom_pair"/>
</dbReference>
<evidence type="ECO:0000313" key="10">
    <source>
        <dbReference type="Proteomes" id="UP000014500"/>
    </source>
</evidence>
<dbReference type="PANTHER" id="PTHR12086">
    <property type="entry name" value="EF-HAND DOMAIN C-TERMINAL CONTAINING PROTEIN"/>
    <property type="match status" value="1"/>
</dbReference>
<keyword evidence="3" id="KW-0677">Repeat</keyword>
<dbReference type="InterPro" id="IPR040193">
    <property type="entry name" value="EFHC1/EFHC2/EFHB"/>
</dbReference>
<dbReference type="PANTHER" id="PTHR12086:SF11">
    <property type="entry name" value="EF-HAND DOMAIN-CONTAINING FAMILY MEMBER C2"/>
    <property type="match status" value="1"/>
</dbReference>
<sequence length="357" mass="41435">MGNVLKLVPTKPLHNFMNFIKLDRSKDESNILRFSAELANQTLLSIGRKFVINVFLIDSKIMVYEVPQRNSGFAGGKFIGKLKIKKAIDPNPPAGEISSHYYNASDFYIGAAIKLNNFEFRITDADEYCLKHMEDHPEQFPQANITYIIKKIKESTVNQASSHQLNEALVNADPERTGKLEYTIFKYILMKFIDDGLLSEHEYITLARHYSKQLMTDLFSLETLSAVAQRELSRQGFDDFDHLLTLISHYDMSRKNTLDRKDLYRALRSYPLPLAPQLIELIVEKLEPSEENDIDYKNLVNLLNYKKFSFIQQLAPHITFDTIRLEMQPKTGPVHHLVEYRDFLFDFEKLIDVKKSE</sequence>
<comment type="subcellular location">
    <subcellularLocation>
        <location evidence="1">Cytoplasm</location>
        <location evidence="1">Cytoskeleton</location>
        <location evidence="1">Cilium axoneme</location>
    </subcellularLocation>
</comment>
<reference evidence="9" key="2">
    <citation type="submission" date="2015-02" db="UniProtKB">
        <authorList>
            <consortium name="EnsemblMetazoa"/>
        </authorList>
    </citation>
    <scope>IDENTIFICATION</scope>
</reference>
<dbReference type="EMBL" id="JH431901">
    <property type="status" value="NOT_ANNOTATED_CDS"/>
    <property type="molecule type" value="Genomic_DNA"/>
</dbReference>
<dbReference type="EnsemblMetazoa" id="SMAR009439-RA">
    <property type="protein sequence ID" value="SMAR009439-PA"/>
    <property type="gene ID" value="SMAR009439"/>
</dbReference>
<keyword evidence="2" id="KW-0963">Cytoplasm</keyword>